<comment type="caution">
    <text evidence="3">The sequence shown here is derived from an EMBL/GenBank/DDBJ whole genome shotgun (WGS) entry which is preliminary data.</text>
</comment>
<name>A0A9P8CLX4_9HYPO</name>
<gene>
    <name evidence="3" type="ORF">F5Z01DRAFT_676973</name>
</gene>
<organism evidence="3 4">
    <name type="scientific">Emericellopsis atlantica</name>
    <dbReference type="NCBI Taxonomy" id="2614577"/>
    <lineage>
        <taxon>Eukaryota</taxon>
        <taxon>Fungi</taxon>
        <taxon>Dikarya</taxon>
        <taxon>Ascomycota</taxon>
        <taxon>Pezizomycotina</taxon>
        <taxon>Sordariomycetes</taxon>
        <taxon>Hypocreomycetidae</taxon>
        <taxon>Hypocreales</taxon>
        <taxon>Bionectriaceae</taxon>
        <taxon>Emericellopsis</taxon>
    </lineage>
</organism>
<sequence length="109" mass="12117">MKITGFVIALAASASAIPFKMADYTAPRAVEAPEVRPHHGYPYHGPGNLTARGFGRHNETDRPHHEKPTVVVDKRAFTPEGHRDQKDKPYHNGIVGGHHWGPKNHTYHA</sequence>
<protein>
    <submittedName>
        <fullName evidence="3">Uncharacterized protein</fullName>
    </submittedName>
</protein>
<dbReference type="EMBL" id="MU251268">
    <property type="protein sequence ID" value="KAG9251487.1"/>
    <property type="molecule type" value="Genomic_DNA"/>
</dbReference>
<keyword evidence="2" id="KW-0732">Signal</keyword>
<dbReference type="RefSeq" id="XP_046115411.1">
    <property type="nucleotide sequence ID" value="XM_046265311.1"/>
</dbReference>
<feature type="signal peptide" evidence="2">
    <location>
        <begin position="1"/>
        <end position="16"/>
    </location>
</feature>
<feature type="compositionally biased region" description="Basic residues" evidence="1">
    <location>
        <begin position="100"/>
        <end position="109"/>
    </location>
</feature>
<keyword evidence="4" id="KW-1185">Reference proteome</keyword>
<dbReference type="Proteomes" id="UP000887229">
    <property type="component" value="Unassembled WGS sequence"/>
</dbReference>
<feature type="chain" id="PRO_5040511063" evidence="2">
    <location>
        <begin position="17"/>
        <end position="109"/>
    </location>
</feature>
<feature type="region of interest" description="Disordered" evidence="1">
    <location>
        <begin position="35"/>
        <end position="109"/>
    </location>
</feature>
<evidence type="ECO:0000256" key="2">
    <source>
        <dbReference type="SAM" id="SignalP"/>
    </source>
</evidence>
<evidence type="ECO:0000313" key="3">
    <source>
        <dbReference type="EMBL" id="KAG9251487.1"/>
    </source>
</evidence>
<reference evidence="3" key="1">
    <citation type="journal article" date="2021" name="IMA Fungus">
        <title>Genomic characterization of three marine fungi, including Emericellopsis atlantica sp. nov. with signatures of a generalist lifestyle and marine biomass degradation.</title>
        <authorList>
            <person name="Hagestad O.C."/>
            <person name="Hou L."/>
            <person name="Andersen J.H."/>
            <person name="Hansen E.H."/>
            <person name="Altermark B."/>
            <person name="Li C."/>
            <person name="Kuhnert E."/>
            <person name="Cox R.J."/>
            <person name="Crous P.W."/>
            <person name="Spatafora J.W."/>
            <person name="Lail K."/>
            <person name="Amirebrahimi M."/>
            <person name="Lipzen A."/>
            <person name="Pangilinan J."/>
            <person name="Andreopoulos W."/>
            <person name="Hayes R.D."/>
            <person name="Ng V."/>
            <person name="Grigoriev I.V."/>
            <person name="Jackson S.A."/>
            <person name="Sutton T.D.S."/>
            <person name="Dobson A.D.W."/>
            <person name="Rama T."/>
        </authorList>
    </citation>
    <scope>NUCLEOTIDE SEQUENCE</scope>
    <source>
        <strain evidence="3">TS7</strain>
    </source>
</reference>
<evidence type="ECO:0000256" key="1">
    <source>
        <dbReference type="SAM" id="MobiDB-lite"/>
    </source>
</evidence>
<accession>A0A9P8CLX4</accession>
<proteinExistence type="predicted"/>
<dbReference type="GeneID" id="70296214"/>
<dbReference type="AlphaFoldDB" id="A0A9P8CLX4"/>
<evidence type="ECO:0000313" key="4">
    <source>
        <dbReference type="Proteomes" id="UP000887229"/>
    </source>
</evidence>
<feature type="compositionally biased region" description="Basic and acidic residues" evidence="1">
    <location>
        <begin position="56"/>
        <end position="90"/>
    </location>
</feature>
<dbReference type="OrthoDB" id="10280837at2759"/>